<comment type="caution">
    <text evidence="1">The sequence shown here is derived from an EMBL/GenBank/DDBJ whole genome shotgun (WGS) entry which is preliminary data.</text>
</comment>
<dbReference type="EMBL" id="VYZN01000198">
    <property type="protein sequence ID" value="KAE9523136.1"/>
    <property type="molecule type" value="Genomic_DNA"/>
</dbReference>
<gene>
    <name evidence="1" type="ORF">AGLY_016450</name>
</gene>
<accession>A0A6G0SXN4</accession>
<evidence type="ECO:0000313" key="1">
    <source>
        <dbReference type="EMBL" id="KAE9523136.1"/>
    </source>
</evidence>
<reference evidence="1 2" key="1">
    <citation type="submission" date="2019-08" db="EMBL/GenBank/DDBJ databases">
        <title>The genome of the soybean aphid Biotype 1, its phylome, world population structure and adaptation to the North American continent.</title>
        <authorList>
            <person name="Giordano R."/>
            <person name="Donthu R.K."/>
            <person name="Hernandez A.G."/>
            <person name="Wright C.L."/>
            <person name="Zimin A.V."/>
        </authorList>
    </citation>
    <scope>NUCLEOTIDE SEQUENCE [LARGE SCALE GENOMIC DNA]</scope>
    <source>
        <tissue evidence="1">Whole aphids</tissue>
    </source>
</reference>
<dbReference type="Proteomes" id="UP000475862">
    <property type="component" value="Unassembled WGS sequence"/>
</dbReference>
<protein>
    <recommendedName>
        <fullName evidence="3">Endonuclease/exonuclease/phosphatase domain-containing protein</fullName>
    </recommendedName>
</protein>
<proteinExistence type="predicted"/>
<evidence type="ECO:0000313" key="2">
    <source>
        <dbReference type="Proteomes" id="UP000475862"/>
    </source>
</evidence>
<dbReference type="AlphaFoldDB" id="A0A6G0SXN4"/>
<name>A0A6G0SXN4_APHGL</name>
<keyword evidence="2" id="KW-1185">Reference proteome</keyword>
<organism evidence="1 2">
    <name type="scientific">Aphis glycines</name>
    <name type="common">Soybean aphid</name>
    <dbReference type="NCBI Taxonomy" id="307491"/>
    <lineage>
        <taxon>Eukaryota</taxon>
        <taxon>Metazoa</taxon>
        <taxon>Ecdysozoa</taxon>
        <taxon>Arthropoda</taxon>
        <taxon>Hexapoda</taxon>
        <taxon>Insecta</taxon>
        <taxon>Pterygota</taxon>
        <taxon>Neoptera</taxon>
        <taxon>Paraneoptera</taxon>
        <taxon>Hemiptera</taxon>
        <taxon>Sternorrhyncha</taxon>
        <taxon>Aphidomorpha</taxon>
        <taxon>Aphidoidea</taxon>
        <taxon>Aphididae</taxon>
        <taxon>Aphidini</taxon>
        <taxon>Aphis</taxon>
        <taxon>Aphis</taxon>
    </lineage>
</organism>
<evidence type="ECO:0008006" key="3">
    <source>
        <dbReference type="Google" id="ProtNLM"/>
    </source>
</evidence>
<dbReference type="OrthoDB" id="6608426at2759"/>
<sequence>MRICIWNEVTSEYSSLRQANSQYPTKRVHELEINLQKNSVVTIMILAMRQFPSGTGPPGRGFSAGLTTLPSKKNSVQDLININIPRTRGALDNKTRNRKNNLLFGTWNVRTIFKCGAAQNIIKEIEKYKLKIVALQKIRWDDTRALDIQETTILYGKCNEQRQIRTDFAVHKSLITNIREFKNINPRI</sequence>